<evidence type="ECO:0000313" key="2">
    <source>
        <dbReference type="Proteomes" id="UP001596169"/>
    </source>
</evidence>
<keyword evidence="2" id="KW-1185">Reference proteome</keyword>
<dbReference type="RefSeq" id="WP_378109019.1">
    <property type="nucleotide sequence ID" value="NZ_JBHSRG010000009.1"/>
</dbReference>
<dbReference type="InterPro" id="IPR045604">
    <property type="entry name" value="DUF6453"/>
</dbReference>
<name>A0ABW1Q2T5_9ENTR</name>
<proteinExistence type="predicted"/>
<organism evidence="1 2">
    <name type="scientific">Citrobacter bitternis</name>
    <dbReference type="NCBI Taxonomy" id="1585982"/>
    <lineage>
        <taxon>Bacteria</taxon>
        <taxon>Pseudomonadati</taxon>
        <taxon>Pseudomonadota</taxon>
        <taxon>Gammaproteobacteria</taxon>
        <taxon>Enterobacterales</taxon>
        <taxon>Enterobacteriaceae</taxon>
        <taxon>Citrobacter</taxon>
    </lineage>
</organism>
<dbReference type="Pfam" id="PF20051">
    <property type="entry name" value="DUF6453"/>
    <property type="match status" value="1"/>
</dbReference>
<accession>A0ABW1Q2T5</accession>
<protein>
    <submittedName>
        <fullName evidence="1">DUF6453 family protein</fullName>
    </submittedName>
</protein>
<evidence type="ECO:0000313" key="1">
    <source>
        <dbReference type="EMBL" id="MFC6122153.1"/>
    </source>
</evidence>
<dbReference type="EMBL" id="JBHSRG010000009">
    <property type="protein sequence ID" value="MFC6122153.1"/>
    <property type="molecule type" value="Genomic_DNA"/>
</dbReference>
<sequence length="317" mass="34934">MPSGLRIDLNDGGPVMEITAGMRCPSFCQQVAAAWDVNQYTIANYVAGSQIVVLPRNTVFSMYRDTALIPTIGMFSGYSVSGNTITLNTWWSDNWQRVRTFDSTFWQILPAASGQGLFIQDSSDFLAITDATMVGSCVWRGTITFNGSWSTPTTVAPREKYLVFASWSADGVVIEFDGYTITATQELDGADIAATVTMTIAIFASGVAPVAGTGLNMFKNGTCVFSTTRRPFIYRNVTYTPGWDWQDIGPRMIMLGRYGYDSRVNGGWDYLKWAGLVRSGNSVRCSRGKTVSTWTSRYSVVGQRLTSLQIPCIESMY</sequence>
<dbReference type="Proteomes" id="UP001596169">
    <property type="component" value="Unassembled WGS sequence"/>
</dbReference>
<reference evidence="2" key="1">
    <citation type="journal article" date="2019" name="Int. J. Syst. Evol. Microbiol.">
        <title>The Global Catalogue of Microorganisms (GCM) 10K type strain sequencing project: providing services to taxonomists for standard genome sequencing and annotation.</title>
        <authorList>
            <consortium name="The Broad Institute Genomics Platform"/>
            <consortium name="The Broad Institute Genome Sequencing Center for Infectious Disease"/>
            <person name="Wu L."/>
            <person name="Ma J."/>
        </authorList>
    </citation>
    <scope>NUCLEOTIDE SEQUENCE [LARGE SCALE GENOMIC DNA]</scope>
    <source>
        <strain evidence="2">JCM30009</strain>
    </source>
</reference>
<gene>
    <name evidence="1" type="ORF">ACFPZP_13935</name>
</gene>
<comment type="caution">
    <text evidence="1">The sequence shown here is derived from an EMBL/GenBank/DDBJ whole genome shotgun (WGS) entry which is preliminary data.</text>
</comment>